<dbReference type="Pfam" id="PF04252">
    <property type="entry name" value="SFM1-like"/>
    <property type="match status" value="1"/>
</dbReference>
<dbReference type="EMBL" id="FWEW01003742">
    <property type="protein sequence ID" value="SLM40903.1"/>
    <property type="molecule type" value="Genomic_DNA"/>
</dbReference>
<protein>
    <submittedName>
        <fullName evidence="1">SAM-dependent RNA methyltransferase, predicted</fullName>
    </submittedName>
</protein>
<evidence type="ECO:0000313" key="2">
    <source>
        <dbReference type="Proteomes" id="UP000192927"/>
    </source>
</evidence>
<dbReference type="InterPro" id="IPR007364">
    <property type="entry name" value="SFM1-like"/>
</dbReference>
<keyword evidence="1" id="KW-0489">Methyltransferase</keyword>
<keyword evidence="1" id="KW-0808">Transferase</keyword>
<dbReference type="AlphaFoldDB" id="A0A1W5DCJ0"/>
<dbReference type="GO" id="GO:0032259">
    <property type="term" value="P:methylation"/>
    <property type="evidence" value="ECO:0007669"/>
    <property type="project" value="UniProtKB-KW"/>
</dbReference>
<dbReference type="GO" id="GO:0035241">
    <property type="term" value="F:protein-arginine omega-N monomethyltransferase activity"/>
    <property type="evidence" value="ECO:0007669"/>
    <property type="project" value="TreeGrafter"/>
</dbReference>
<dbReference type="CDD" id="cd18090">
    <property type="entry name" value="Arginine_MT_Sfm1"/>
    <property type="match status" value="1"/>
</dbReference>
<proteinExistence type="predicted"/>
<evidence type="ECO:0000313" key="1">
    <source>
        <dbReference type="EMBL" id="SLM40903.1"/>
    </source>
</evidence>
<dbReference type="PANTHER" id="PTHR35517:SF1">
    <property type="entry name" value="PROTEIN ARGININE N-METHYLTRANSFERASE SFM1"/>
    <property type="match status" value="1"/>
</dbReference>
<sequence length="212" mass="23720">MAAVANHTRTKTYIIEHLDPELGPWSTLEYLAVAQESLDAGAAFCLSSVPKTLKVPAEFQTAQAFHIEPRSVEDVYANEEGRVCLLDPAAAVELSPRDGELFDVFLFGGILGDDPPRDRTSELRKKGFQGRRLGAMQMTTDTAVRVTRMIIQDHLPLEKIPYVDYPEIRVDEHESTEMPFRYVKGRDGLPIMPDGMIDLIKKDSEKGFGELL</sequence>
<reference evidence="2" key="1">
    <citation type="submission" date="2017-03" db="EMBL/GenBank/DDBJ databases">
        <authorList>
            <person name="Sharma R."/>
            <person name="Thines M."/>
        </authorList>
    </citation>
    <scope>NUCLEOTIDE SEQUENCE [LARGE SCALE GENOMIC DNA]</scope>
</reference>
<accession>A0A1W5DCJ0</accession>
<organism evidence="1 2">
    <name type="scientific">Lasallia pustulata</name>
    <dbReference type="NCBI Taxonomy" id="136370"/>
    <lineage>
        <taxon>Eukaryota</taxon>
        <taxon>Fungi</taxon>
        <taxon>Dikarya</taxon>
        <taxon>Ascomycota</taxon>
        <taxon>Pezizomycotina</taxon>
        <taxon>Lecanoromycetes</taxon>
        <taxon>OSLEUM clade</taxon>
        <taxon>Umbilicariomycetidae</taxon>
        <taxon>Umbilicariales</taxon>
        <taxon>Umbilicariaceae</taxon>
        <taxon>Lasallia</taxon>
    </lineage>
</organism>
<keyword evidence="2" id="KW-1185">Reference proteome</keyword>
<name>A0A1W5DCJ0_9LECA</name>
<dbReference type="Proteomes" id="UP000192927">
    <property type="component" value="Unassembled WGS sequence"/>
</dbReference>
<dbReference type="PANTHER" id="PTHR35517">
    <property type="entry name" value="PROTEIN ARGININE N-METHYLTRANSFERASE SFM1"/>
    <property type="match status" value="1"/>
</dbReference>